<feature type="region of interest" description="Disordered" evidence="1">
    <location>
        <begin position="1"/>
        <end position="49"/>
    </location>
</feature>
<organism evidence="2">
    <name type="scientific">Pyrodinium bahamense</name>
    <dbReference type="NCBI Taxonomy" id="73915"/>
    <lineage>
        <taxon>Eukaryota</taxon>
        <taxon>Sar</taxon>
        <taxon>Alveolata</taxon>
        <taxon>Dinophyceae</taxon>
        <taxon>Gonyaulacales</taxon>
        <taxon>Pyrocystaceae</taxon>
        <taxon>Pyrodinium</taxon>
    </lineage>
</organism>
<sequence>MPARGEPEEAEQHAGTGERGGRLRDAGAPLRRKSGRDGGKALAPEPGAGRLLPRGSRCCYMSRTSGWYDTEVEEYNADDGTYNLDIRDRAAPCRISPAPFVAAAEAWPPGTLVAYFCASERKWVPAVVHHYNESAGTYNLDVDQHAHIQCIRARVADFPFGRDALPTPSCSSSEDE</sequence>
<evidence type="ECO:0000313" key="2">
    <source>
        <dbReference type="EMBL" id="CAD8388898.1"/>
    </source>
</evidence>
<dbReference type="AlphaFoldDB" id="A0A7S0BBQ5"/>
<feature type="compositionally biased region" description="Basic and acidic residues" evidence="1">
    <location>
        <begin position="1"/>
        <end position="12"/>
    </location>
</feature>
<evidence type="ECO:0000256" key="1">
    <source>
        <dbReference type="SAM" id="MobiDB-lite"/>
    </source>
</evidence>
<gene>
    <name evidence="2" type="ORF">PBAH0796_LOCUS32586</name>
</gene>
<proteinExistence type="predicted"/>
<dbReference type="EMBL" id="HBEG01053544">
    <property type="protein sequence ID" value="CAD8388898.1"/>
    <property type="molecule type" value="Transcribed_RNA"/>
</dbReference>
<name>A0A7S0BBQ5_9DINO</name>
<protein>
    <submittedName>
        <fullName evidence="2">Uncharacterized protein</fullName>
    </submittedName>
</protein>
<reference evidence="2" key="1">
    <citation type="submission" date="2021-01" db="EMBL/GenBank/DDBJ databases">
        <authorList>
            <person name="Corre E."/>
            <person name="Pelletier E."/>
            <person name="Niang G."/>
            <person name="Scheremetjew M."/>
            <person name="Finn R."/>
            <person name="Kale V."/>
            <person name="Holt S."/>
            <person name="Cochrane G."/>
            <person name="Meng A."/>
            <person name="Brown T."/>
            <person name="Cohen L."/>
        </authorList>
    </citation>
    <scope>NUCLEOTIDE SEQUENCE</scope>
    <source>
        <strain evidence="2">Pbaha01</strain>
    </source>
</reference>
<accession>A0A7S0BBQ5</accession>